<gene>
    <name evidence="2" type="ORF">E2C01_015152</name>
</gene>
<reference evidence="2 3" key="1">
    <citation type="submission" date="2019-05" db="EMBL/GenBank/DDBJ databases">
        <title>Another draft genome of Portunus trituberculatus and its Hox gene families provides insights of decapod evolution.</title>
        <authorList>
            <person name="Jeong J.-H."/>
            <person name="Song I."/>
            <person name="Kim S."/>
            <person name="Choi T."/>
            <person name="Kim D."/>
            <person name="Ryu S."/>
            <person name="Kim W."/>
        </authorList>
    </citation>
    <scope>NUCLEOTIDE SEQUENCE [LARGE SCALE GENOMIC DNA]</scope>
    <source>
        <tissue evidence="2">Muscle</tissue>
    </source>
</reference>
<feature type="region of interest" description="Disordered" evidence="1">
    <location>
        <begin position="1"/>
        <end position="67"/>
    </location>
</feature>
<accession>A0A5B7DMD6</accession>
<dbReference type="Proteomes" id="UP000324222">
    <property type="component" value="Unassembled WGS sequence"/>
</dbReference>
<proteinExistence type="predicted"/>
<sequence length="174" mass="18936">MYSGRASEPHLSPESLEETPAGLAEDCVQDPARDPPLGLAGAWLASQASASHDPPRHTPGETPQAPRLLVASRGPRRLGGALPVHQRILFRCVAELKMRAIRNLSLNLSSSMRRLLVITPSRVAVTRRVGSQHNLASCRHDGRGVLASLTLVTLRDRCAACLTQYYHNLLLPFP</sequence>
<evidence type="ECO:0000256" key="1">
    <source>
        <dbReference type="SAM" id="MobiDB-lite"/>
    </source>
</evidence>
<dbReference type="AlphaFoldDB" id="A0A5B7DMD6"/>
<evidence type="ECO:0000313" key="3">
    <source>
        <dbReference type="Proteomes" id="UP000324222"/>
    </source>
</evidence>
<evidence type="ECO:0000313" key="2">
    <source>
        <dbReference type="EMBL" id="MPC22146.1"/>
    </source>
</evidence>
<dbReference type="EMBL" id="VSRR010001056">
    <property type="protein sequence ID" value="MPC22146.1"/>
    <property type="molecule type" value="Genomic_DNA"/>
</dbReference>
<organism evidence="2 3">
    <name type="scientific">Portunus trituberculatus</name>
    <name type="common">Swimming crab</name>
    <name type="synonym">Neptunus trituberculatus</name>
    <dbReference type="NCBI Taxonomy" id="210409"/>
    <lineage>
        <taxon>Eukaryota</taxon>
        <taxon>Metazoa</taxon>
        <taxon>Ecdysozoa</taxon>
        <taxon>Arthropoda</taxon>
        <taxon>Crustacea</taxon>
        <taxon>Multicrustacea</taxon>
        <taxon>Malacostraca</taxon>
        <taxon>Eumalacostraca</taxon>
        <taxon>Eucarida</taxon>
        <taxon>Decapoda</taxon>
        <taxon>Pleocyemata</taxon>
        <taxon>Brachyura</taxon>
        <taxon>Eubrachyura</taxon>
        <taxon>Portunoidea</taxon>
        <taxon>Portunidae</taxon>
        <taxon>Portuninae</taxon>
        <taxon>Portunus</taxon>
    </lineage>
</organism>
<name>A0A5B7DMD6_PORTR</name>
<comment type="caution">
    <text evidence="2">The sequence shown here is derived from an EMBL/GenBank/DDBJ whole genome shotgun (WGS) entry which is preliminary data.</text>
</comment>
<protein>
    <submittedName>
        <fullName evidence="2">Uncharacterized protein</fullName>
    </submittedName>
</protein>
<keyword evidence="3" id="KW-1185">Reference proteome</keyword>